<feature type="compositionally biased region" description="Low complexity" evidence="1">
    <location>
        <begin position="43"/>
        <end position="54"/>
    </location>
</feature>
<evidence type="ECO:0000313" key="3">
    <source>
        <dbReference type="Proteomes" id="UP000564378"/>
    </source>
</evidence>
<gene>
    <name evidence="2" type="ORF">H6P80_11605</name>
</gene>
<accession>A0A842HZ90</accession>
<protein>
    <submittedName>
        <fullName evidence="2">Uncharacterized protein</fullName>
    </submittedName>
</protein>
<name>A0A842HZ90_9SPHN</name>
<sequence length="148" mass="16405">MPPFGIAILLIAAPAPMAPYQVAMQVVEQRIIIRIPTRRSLRPRTPSSSSDSRPAGWRERPADECQQASSIARARFTRPGIVDMLMTDRRLLRARLDGECLGLGYYSAFYLVPGEDGRVCANRDAIVSRAGSECTISNFRILEPRSAN</sequence>
<evidence type="ECO:0000256" key="1">
    <source>
        <dbReference type="SAM" id="MobiDB-lite"/>
    </source>
</evidence>
<proteinExistence type="predicted"/>
<reference evidence="2 3" key="1">
    <citation type="submission" date="2020-08" db="EMBL/GenBank/DDBJ databases">
        <title>Draft genome sequence of Parasphingopyxis sp. GrpM-11.</title>
        <authorList>
            <person name="Oh J."/>
            <person name="Roh D.-H."/>
        </authorList>
    </citation>
    <scope>NUCLEOTIDE SEQUENCE [LARGE SCALE GENOMIC DNA]</scope>
    <source>
        <strain evidence="2 3">GrpM-11</strain>
    </source>
</reference>
<dbReference type="EMBL" id="JACJVJ010000002">
    <property type="protein sequence ID" value="MBC2778262.1"/>
    <property type="molecule type" value="Genomic_DNA"/>
</dbReference>
<feature type="region of interest" description="Disordered" evidence="1">
    <location>
        <begin position="41"/>
        <end position="65"/>
    </location>
</feature>
<dbReference type="AlphaFoldDB" id="A0A842HZ90"/>
<dbReference type="RefSeq" id="WP_185801531.1">
    <property type="nucleotide sequence ID" value="NZ_JACJVJ010000002.1"/>
</dbReference>
<comment type="caution">
    <text evidence="2">The sequence shown here is derived from an EMBL/GenBank/DDBJ whole genome shotgun (WGS) entry which is preliminary data.</text>
</comment>
<dbReference type="Proteomes" id="UP000564378">
    <property type="component" value="Unassembled WGS sequence"/>
</dbReference>
<keyword evidence="3" id="KW-1185">Reference proteome</keyword>
<evidence type="ECO:0000313" key="2">
    <source>
        <dbReference type="EMBL" id="MBC2778262.1"/>
    </source>
</evidence>
<organism evidence="2 3">
    <name type="scientific">Parasphingopyxis marina</name>
    <dbReference type="NCBI Taxonomy" id="2761622"/>
    <lineage>
        <taxon>Bacteria</taxon>
        <taxon>Pseudomonadati</taxon>
        <taxon>Pseudomonadota</taxon>
        <taxon>Alphaproteobacteria</taxon>
        <taxon>Sphingomonadales</taxon>
        <taxon>Sphingomonadaceae</taxon>
        <taxon>Parasphingopyxis</taxon>
    </lineage>
</organism>